<evidence type="ECO:0000313" key="2">
    <source>
        <dbReference type="EMBL" id="QKJ18609.1"/>
    </source>
</evidence>
<feature type="transmembrane region" description="Helical" evidence="1">
    <location>
        <begin position="86"/>
        <end position="105"/>
    </location>
</feature>
<sequence length="156" mass="15632">MPKLIALTGTIAVIAYATLAITQILVLNPLAAVPGATLDEIHAGLAAANEVISAPWVIGLLAIGPILAVVLALLSRRADMTGRAIALAYLLILAFGAPAYFVASFGPGMALADAFMISGADYAPWGGALYLVSGAALLAAVVVAIVPQRAASPLAS</sequence>
<evidence type="ECO:0000256" key="1">
    <source>
        <dbReference type="SAM" id="Phobius"/>
    </source>
</evidence>
<feature type="transmembrane region" description="Helical" evidence="1">
    <location>
        <begin position="125"/>
        <end position="146"/>
    </location>
</feature>
<reference evidence="2 3" key="1">
    <citation type="submission" date="2020-05" db="EMBL/GenBank/DDBJ databases">
        <title>Strain PA2F3 complete genome.</title>
        <authorList>
            <person name="Kim Y.-S."/>
            <person name="Kim S.-J."/>
            <person name="Jung H.-k."/>
            <person name="Kim S.-E."/>
            <person name="Kim K.-H."/>
        </authorList>
    </citation>
    <scope>NUCLEOTIDE SEQUENCE [LARGE SCALE GENOMIC DNA]</scope>
    <source>
        <strain evidence="2 3">PA2F3</strain>
    </source>
</reference>
<dbReference type="RefSeq" id="WP_172989050.1">
    <property type="nucleotide sequence ID" value="NZ_CP054038.1"/>
</dbReference>
<feature type="transmembrane region" description="Helical" evidence="1">
    <location>
        <begin position="54"/>
        <end position="74"/>
    </location>
</feature>
<protein>
    <submittedName>
        <fullName evidence="2">Uncharacterized protein</fullName>
    </submittedName>
</protein>
<gene>
    <name evidence="2" type="ORF">HQM25_03895</name>
</gene>
<keyword evidence="1" id="KW-0472">Membrane</keyword>
<keyword evidence="1" id="KW-0812">Transmembrane</keyword>
<keyword evidence="1" id="KW-1133">Transmembrane helix</keyword>
<organism evidence="2 3">
    <name type="scientific">Microbacterium hominis</name>
    <dbReference type="NCBI Taxonomy" id="162426"/>
    <lineage>
        <taxon>Bacteria</taxon>
        <taxon>Bacillati</taxon>
        <taxon>Actinomycetota</taxon>
        <taxon>Actinomycetes</taxon>
        <taxon>Micrococcales</taxon>
        <taxon>Microbacteriaceae</taxon>
        <taxon>Microbacterium</taxon>
    </lineage>
</organism>
<evidence type="ECO:0000313" key="3">
    <source>
        <dbReference type="Proteomes" id="UP000502498"/>
    </source>
</evidence>
<dbReference type="Proteomes" id="UP000502498">
    <property type="component" value="Chromosome"/>
</dbReference>
<proteinExistence type="predicted"/>
<dbReference type="EMBL" id="CP054038">
    <property type="protein sequence ID" value="QKJ18609.1"/>
    <property type="molecule type" value="Genomic_DNA"/>
</dbReference>
<dbReference type="AlphaFoldDB" id="A0A7D4UFQ8"/>
<accession>A0A7D4UFQ8</accession>
<name>A0A7D4UFQ8_9MICO</name>